<feature type="compositionally biased region" description="Low complexity" evidence="1">
    <location>
        <begin position="89"/>
        <end position="101"/>
    </location>
</feature>
<organism evidence="3 4">
    <name type="scientific">Saccharopolyspora spinosa</name>
    <dbReference type="NCBI Taxonomy" id="60894"/>
    <lineage>
        <taxon>Bacteria</taxon>
        <taxon>Bacillati</taxon>
        <taxon>Actinomycetota</taxon>
        <taxon>Actinomycetes</taxon>
        <taxon>Pseudonocardiales</taxon>
        <taxon>Pseudonocardiaceae</taxon>
        <taxon>Saccharopolyspora</taxon>
    </lineage>
</organism>
<dbReference type="STRING" id="994479.GCA_000194155_02496"/>
<dbReference type="EMBL" id="PJNB01000001">
    <property type="protein sequence ID" value="PKW15253.1"/>
    <property type="molecule type" value="Genomic_DNA"/>
</dbReference>
<keyword evidence="4" id="KW-1185">Reference proteome</keyword>
<keyword evidence="2" id="KW-0472">Membrane</keyword>
<feature type="region of interest" description="Disordered" evidence="1">
    <location>
        <begin position="66"/>
        <end position="131"/>
    </location>
</feature>
<evidence type="ECO:0000256" key="2">
    <source>
        <dbReference type="SAM" id="Phobius"/>
    </source>
</evidence>
<feature type="transmembrane region" description="Helical" evidence="2">
    <location>
        <begin position="40"/>
        <end position="61"/>
    </location>
</feature>
<accession>A0A2N3XX55</accession>
<protein>
    <submittedName>
        <fullName evidence="3">Uncharacterized protein</fullName>
    </submittedName>
</protein>
<evidence type="ECO:0000313" key="4">
    <source>
        <dbReference type="Proteomes" id="UP000233786"/>
    </source>
</evidence>
<name>A0A2N3XX55_SACSN</name>
<evidence type="ECO:0000313" key="3">
    <source>
        <dbReference type="EMBL" id="PKW15253.1"/>
    </source>
</evidence>
<sequence>MPESARDVLPASIRAREPILGKPNLKRQPHEGVRIMSVRFLVLALTSFAALAVLLGAGAALPARVPTAAEPPASPPVLTDQVKPLELRSAPSGTTGTPGTSGSAGIGTSGSTAGTVRDPGQTVILDWPGAR</sequence>
<keyword evidence="2" id="KW-0812">Transmembrane</keyword>
<dbReference type="Proteomes" id="UP000233786">
    <property type="component" value="Unassembled WGS sequence"/>
</dbReference>
<comment type="caution">
    <text evidence="3">The sequence shown here is derived from an EMBL/GenBank/DDBJ whole genome shotgun (WGS) entry which is preliminary data.</text>
</comment>
<dbReference type="AlphaFoldDB" id="A0A2N3XX55"/>
<reference evidence="3" key="1">
    <citation type="submission" date="2017-12" db="EMBL/GenBank/DDBJ databases">
        <title>Sequencing the genomes of 1000 Actinobacteria strains.</title>
        <authorList>
            <person name="Klenk H.-P."/>
        </authorList>
    </citation>
    <scope>NUCLEOTIDE SEQUENCE [LARGE SCALE GENOMIC DNA]</scope>
    <source>
        <strain evidence="3">DSM 44228</strain>
    </source>
</reference>
<gene>
    <name evidence="3" type="ORF">A8926_2945</name>
</gene>
<evidence type="ECO:0000256" key="1">
    <source>
        <dbReference type="SAM" id="MobiDB-lite"/>
    </source>
</evidence>
<keyword evidence="2" id="KW-1133">Transmembrane helix</keyword>
<proteinExistence type="predicted"/>